<dbReference type="Proteomes" id="UP000199371">
    <property type="component" value="Unassembled WGS sequence"/>
</dbReference>
<evidence type="ECO:0000313" key="2">
    <source>
        <dbReference type="EMBL" id="SEH94613.1"/>
    </source>
</evidence>
<keyword evidence="3" id="KW-1185">Reference proteome</keyword>
<evidence type="ECO:0008006" key="4">
    <source>
        <dbReference type="Google" id="ProtNLM"/>
    </source>
</evidence>
<evidence type="ECO:0000256" key="1">
    <source>
        <dbReference type="SAM" id="SignalP"/>
    </source>
</evidence>
<sequence length="104" mass="11129">MALLLVVQLLCVVSSAFAVEHSADDIHHQISWSDTSTVVAAEQSSLTDASLHAGCDHCSHCHAAHIGLFKPAPALPVIGNELLVSYLNYLPSSPKRSIYRPPIS</sequence>
<gene>
    <name evidence="2" type="ORF">SAMN05660691_02332</name>
</gene>
<dbReference type="AlphaFoldDB" id="A0A1H6MAU1"/>
<dbReference type="STRING" id="173990.SAMN05660691_02332"/>
<evidence type="ECO:0000313" key="3">
    <source>
        <dbReference type="Proteomes" id="UP000199371"/>
    </source>
</evidence>
<dbReference type="RefSeq" id="WP_008984038.1">
    <property type="nucleotide sequence ID" value="NZ_FNXF01000008.1"/>
</dbReference>
<dbReference type="OrthoDB" id="5770694at2"/>
<name>A0A1H6MAU1_9GAMM</name>
<protein>
    <recommendedName>
        <fullName evidence="4">DUF2946 domain-containing protein</fullName>
    </recommendedName>
</protein>
<accession>A0A1H6MAU1</accession>
<reference evidence="3" key="1">
    <citation type="submission" date="2016-10" db="EMBL/GenBank/DDBJ databases">
        <authorList>
            <person name="Varghese N."/>
            <person name="Submissions S."/>
        </authorList>
    </citation>
    <scope>NUCLEOTIDE SEQUENCE [LARGE SCALE GENOMIC DNA]</scope>
    <source>
        <strain evidence="3">DSM 17616</strain>
    </source>
</reference>
<organism evidence="2 3">
    <name type="scientific">Rheinheimera pacifica</name>
    <dbReference type="NCBI Taxonomy" id="173990"/>
    <lineage>
        <taxon>Bacteria</taxon>
        <taxon>Pseudomonadati</taxon>
        <taxon>Pseudomonadota</taxon>
        <taxon>Gammaproteobacteria</taxon>
        <taxon>Chromatiales</taxon>
        <taxon>Chromatiaceae</taxon>
        <taxon>Rheinheimera</taxon>
    </lineage>
</organism>
<feature type="chain" id="PRO_5011445457" description="DUF2946 domain-containing protein" evidence="1">
    <location>
        <begin position="19"/>
        <end position="104"/>
    </location>
</feature>
<proteinExistence type="predicted"/>
<dbReference type="EMBL" id="FNXF01000008">
    <property type="protein sequence ID" value="SEH94613.1"/>
    <property type="molecule type" value="Genomic_DNA"/>
</dbReference>
<keyword evidence="1" id="KW-0732">Signal</keyword>
<feature type="signal peptide" evidence="1">
    <location>
        <begin position="1"/>
        <end position="18"/>
    </location>
</feature>